<keyword evidence="6 13" id="KW-0479">Metal-binding</keyword>
<dbReference type="InterPro" id="IPR043519">
    <property type="entry name" value="NT_sf"/>
</dbReference>
<feature type="binding site" evidence="13">
    <location>
        <position position="105"/>
    </location>
    <ligand>
        <name>Mg(2+)</name>
        <dbReference type="ChEBI" id="CHEBI:18420"/>
        <label>2</label>
        <note>catalytic</note>
    </ligand>
</feature>
<gene>
    <name evidence="17" type="ORF">DM01DRAFT_318155</name>
</gene>
<comment type="similarity">
    <text evidence="3 11">Belongs to the poly(A) polymerase family.</text>
</comment>
<evidence type="ECO:0000256" key="9">
    <source>
        <dbReference type="ARBA" id="ARBA00022842"/>
    </source>
</evidence>
<feature type="binding site" evidence="12">
    <location>
        <position position="218"/>
    </location>
    <ligand>
        <name>ATP</name>
        <dbReference type="ChEBI" id="CHEBI:30616"/>
    </ligand>
</feature>
<feature type="binding site" evidence="13">
    <location>
        <position position="103"/>
    </location>
    <ligand>
        <name>Mg(2+)</name>
        <dbReference type="ChEBI" id="CHEBI:18420"/>
        <label>2</label>
        <note>catalytic</note>
    </ligand>
</feature>
<keyword evidence="18" id="KW-1185">Reference proteome</keyword>
<evidence type="ECO:0000256" key="5">
    <source>
        <dbReference type="ARBA" id="ARBA00022679"/>
    </source>
</evidence>
<dbReference type="GO" id="GO:0046872">
    <property type="term" value="F:metal ion binding"/>
    <property type="evidence" value="ECO:0007669"/>
    <property type="project" value="UniProtKB-KW"/>
</dbReference>
<dbReference type="Gene3D" id="3.30.70.590">
    <property type="entry name" value="Poly(A) polymerase predicted RNA binding domain"/>
    <property type="match status" value="1"/>
</dbReference>
<evidence type="ECO:0000256" key="10">
    <source>
        <dbReference type="ARBA" id="ARBA00023242"/>
    </source>
</evidence>
<dbReference type="GO" id="GO:0003723">
    <property type="term" value="F:RNA binding"/>
    <property type="evidence" value="ECO:0007669"/>
    <property type="project" value="UniProtKB-UniRule"/>
</dbReference>
<dbReference type="InterPro" id="IPR014492">
    <property type="entry name" value="PolyA_polymerase"/>
</dbReference>
<dbReference type="SUPFAM" id="SSF81301">
    <property type="entry name" value="Nucleotidyltransferase"/>
    <property type="match status" value="1"/>
</dbReference>
<feature type="binding site" evidence="13">
    <location>
        <position position="103"/>
    </location>
    <ligand>
        <name>Mg(2+)</name>
        <dbReference type="ChEBI" id="CHEBI:18420"/>
        <label>1</label>
        <note>catalytic</note>
    </ligand>
</feature>
<dbReference type="GO" id="GO:0005634">
    <property type="term" value="C:nucleus"/>
    <property type="evidence" value="ECO:0007669"/>
    <property type="project" value="UniProtKB-SubCell"/>
</dbReference>
<evidence type="ECO:0000256" key="12">
    <source>
        <dbReference type="PIRSR" id="PIRSR018425-1"/>
    </source>
</evidence>
<dbReference type="PIRSF" id="PIRSF018425">
    <property type="entry name" value="PolyA_polymerase"/>
    <property type="match status" value="1"/>
</dbReference>
<keyword evidence="8 11" id="KW-0067">ATP-binding</keyword>
<evidence type="ECO:0000256" key="1">
    <source>
        <dbReference type="ARBA" id="ARBA00001936"/>
    </source>
</evidence>
<feature type="binding site" evidence="12">
    <location>
        <position position="157"/>
    </location>
    <ligand>
        <name>ATP</name>
        <dbReference type="ChEBI" id="CHEBI:30616"/>
    </ligand>
</feature>
<dbReference type="FunFam" id="3.30.460.10:FF:000002">
    <property type="entry name" value="Poly(A) polymerase alpha, putative"/>
    <property type="match status" value="1"/>
</dbReference>
<dbReference type="STRING" id="101127.A0A1X2GH53"/>
<keyword evidence="10 11" id="KW-0539">Nucleus</keyword>
<comment type="caution">
    <text evidence="17">The sequence shown here is derived from an EMBL/GenBank/DDBJ whole genome shotgun (WGS) entry which is preliminary data.</text>
</comment>
<dbReference type="Pfam" id="PF04928">
    <property type="entry name" value="PAP_central"/>
    <property type="match status" value="1"/>
</dbReference>
<dbReference type="AlphaFoldDB" id="A0A1X2GH53"/>
<comment type="catalytic activity">
    <reaction evidence="11">
        <text>RNA(n) + ATP = RNA(n)-3'-adenine ribonucleotide + diphosphate</text>
        <dbReference type="Rhea" id="RHEA:11332"/>
        <dbReference type="Rhea" id="RHEA-COMP:14527"/>
        <dbReference type="Rhea" id="RHEA-COMP:17347"/>
        <dbReference type="ChEBI" id="CHEBI:30616"/>
        <dbReference type="ChEBI" id="CHEBI:33019"/>
        <dbReference type="ChEBI" id="CHEBI:140395"/>
        <dbReference type="ChEBI" id="CHEBI:173115"/>
        <dbReference type="EC" id="2.7.7.19"/>
    </reaction>
</comment>
<protein>
    <recommendedName>
        <fullName evidence="11">Poly(A) polymerase</fullName>
        <ecNumber evidence="11">2.7.7.19</ecNumber>
    </recommendedName>
</protein>
<dbReference type="Pfam" id="PF20750">
    <property type="entry name" value="PAP_NTPase"/>
    <property type="match status" value="1"/>
</dbReference>
<dbReference type="GO" id="GO:0005524">
    <property type="term" value="F:ATP binding"/>
    <property type="evidence" value="ECO:0007669"/>
    <property type="project" value="UniProtKB-UniRule"/>
</dbReference>
<dbReference type="InterPro" id="IPR007012">
    <property type="entry name" value="PolA_pol_cen_dom"/>
</dbReference>
<dbReference type="Pfam" id="PF04926">
    <property type="entry name" value="PAP_RNA-bind"/>
    <property type="match status" value="1"/>
</dbReference>
<dbReference type="OrthoDB" id="412748at2759"/>
<keyword evidence="7 11" id="KW-0547">Nucleotide-binding</keyword>
<evidence type="ECO:0000259" key="15">
    <source>
        <dbReference type="Pfam" id="PF04928"/>
    </source>
</evidence>
<feature type="domain" description="Poly(A) polymerase RNA-binding" evidence="14">
    <location>
        <begin position="356"/>
        <end position="542"/>
    </location>
</feature>
<evidence type="ECO:0000256" key="11">
    <source>
        <dbReference type="PIRNR" id="PIRNR018425"/>
    </source>
</evidence>
<reference evidence="17 18" key="1">
    <citation type="submission" date="2016-07" db="EMBL/GenBank/DDBJ databases">
        <title>Pervasive Adenine N6-methylation of Active Genes in Fungi.</title>
        <authorList>
            <consortium name="DOE Joint Genome Institute"/>
            <person name="Mondo S.J."/>
            <person name="Dannebaum R.O."/>
            <person name="Kuo R.C."/>
            <person name="Labutti K."/>
            <person name="Haridas S."/>
            <person name="Kuo A."/>
            <person name="Salamov A."/>
            <person name="Ahrendt S.R."/>
            <person name="Lipzen A."/>
            <person name="Sullivan W."/>
            <person name="Andreopoulos W.B."/>
            <person name="Clum A."/>
            <person name="Lindquist E."/>
            <person name="Daum C."/>
            <person name="Ramamoorthy G.K."/>
            <person name="Gryganskyi A."/>
            <person name="Culley D."/>
            <person name="Magnuson J.K."/>
            <person name="James T.Y."/>
            <person name="O'Malley M.A."/>
            <person name="Stajich J.E."/>
            <person name="Spatafora J.W."/>
            <person name="Visel A."/>
            <person name="Grigoriev I.V."/>
        </authorList>
    </citation>
    <scope>NUCLEOTIDE SEQUENCE [LARGE SCALE GENOMIC DNA]</scope>
    <source>
        <strain evidence="17 18">NRRL 3301</strain>
    </source>
</reference>
<dbReference type="InterPro" id="IPR011068">
    <property type="entry name" value="NuclTrfase_I-like_C"/>
</dbReference>
<evidence type="ECO:0000259" key="14">
    <source>
        <dbReference type="Pfam" id="PF04926"/>
    </source>
</evidence>
<dbReference type="InterPro" id="IPR007010">
    <property type="entry name" value="PolA_pol_RNA-bd_dom"/>
</dbReference>
<comment type="function">
    <text evidence="11">Polymerase that creates the 3'-poly(A) tail of mRNA's.</text>
</comment>
<evidence type="ECO:0000256" key="7">
    <source>
        <dbReference type="ARBA" id="ARBA00022741"/>
    </source>
</evidence>
<evidence type="ECO:0000256" key="4">
    <source>
        <dbReference type="ARBA" id="ARBA00022664"/>
    </source>
</evidence>
<sequence>MSQETSPAHLGITRPISLASSSEEEIQSSEQLLQTLHDFGLFESEEEAQKRVVVLSKLDKLVKDFVYKVSKMKGFPDSLAKEAGGKIYTYGSYRLGVHGAGADIDTLCVFPKHVEREHFFTVMFEMLKERSEVSELTAVPDAYVPVIKMLFSGIPIDFVCARLGMARVPEDLELADNNLLKNLDERCVRSLNGSRVTDDILRLVPNVVNFRIALRTVKLWAQRRAVYANVIGFLGGVAWAMLVARVCQLYPNASPASLVNRFFMIFDKWKWPQPVMLKTIETGPLAVRTWNPQLYPSDRNHKMPIITPAYPSMCATHNVTNSTLTIMRKELERGKTIASEAIKGERPWKDLFEKSTFFTDYKTYLLVIASAASAEQQLKWHGLVESKLRTIVSRLEMMEPVAWAHPFIKGIDKVHYVTQAERAACMKGKYPADRTFDIDEGSMDKDYFEDIKEKGLWPEDKLEELSPLYSATFYIGLAPNKAVTNDAKDDAENKSSKEATEAKPAVKRQLDLKMVNQEFTSLVKGTDVYDEETMFIVMTKVKG</sequence>
<keyword evidence="4 11" id="KW-0507">mRNA processing</keyword>
<organism evidence="17 18">
    <name type="scientific">Hesseltinella vesiculosa</name>
    <dbReference type="NCBI Taxonomy" id="101127"/>
    <lineage>
        <taxon>Eukaryota</taxon>
        <taxon>Fungi</taxon>
        <taxon>Fungi incertae sedis</taxon>
        <taxon>Mucoromycota</taxon>
        <taxon>Mucoromycotina</taxon>
        <taxon>Mucoromycetes</taxon>
        <taxon>Mucorales</taxon>
        <taxon>Cunninghamellaceae</taxon>
        <taxon>Hesseltinella</taxon>
    </lineage>
</organism>
<dbReference type="SUPFAM" id="SSF81631">
    <property type="entry name" value="PAP/OAS1 substrate-binding domain"/>
    <property type="match status" value="1"/>
</dbReference>
<evidence type="ECO:0000256" key="3">
    <source>
        <dbReference type="ARBA" id="ARBA00010912"/>
    </source>
</evidence>
<evidence type="ECO:0000313" key="18">
    <source>
        <dbReference type="Proteomes" id="UP000242146"/>
    </source>
</evidence>
<accession>A0A1X2GH53</accession>
<name>A0A1X2GH53_9FUNG</name>
<comment type="cofactor">
    <cofactor evidence="1">
        <name>Mn(2+)</name>
        <dbReference type="ChEBI" id="CHEBI:29035"/>
    </cofactor>
</comment>
<feature type="binding site" evidence="13">
    <location>
        <position position="105"/>
    </location>
    <ligand>
        <name>Mg(2+)</name>
        <dbReference type="ChEBI" id="CHEBI:18420"/>
        <label>1</label>
        <note>catalytic</note>
    </ligand>
</feature>
<dbReference type="EC" id="2.7.7.19" evidence="11"/>
<dbReference type="SUPFAM" id="SSF55003">
    <property type="entry name" value="PAP/Archaeal CCA-adding enzyme, C-terminal domain"/>
    <property type="match status" value="1"/>
</dbReference>
<comment type="subcellular location">
    <subcellularLocation>
        <location evidence="2 11">Nucleus</location>
    </subcellularLocation>
</comment>
<dbReference type="GO" id="GO:0006397">
    <property type="term" value="P:mRNA processing"/>
    <property type="evidence" value="ECO:0007669"/>
    <property type="project" value="UniProtKB-KW"/>
</dbReference>
<dbReference type="GO" id="GO:0031123">
    <property type="term" value="P:RNA 3'-end processing"/>
    <property type="evidence" value="ECO:0007669"/>
    <property type="project" value="InterPro"/>
</dbReference>
<feature type="binding site" evidence="12">
    <location>
        <position position="227"/>
    </location>
    <ligand>
        <name>ATP</name>
        <dbReference type="ChEBI" id="CHEBI:30616"/>
    </ligand>
</feature>
<dbReference type="InterPro" id="IPR048840">
    <property type="entry name" value="PolA_pol_NTPase"/>
</dbReference>
<feature type="binding site" evidence="13">
    <location>
        <position position="157"/>
    </location>
    <ligand>
        <name>Mg(2+)</name>
        <dbReference type="ChEBI" id="CHEBI:18420"/>
        <label>2</label>
        <note>catalytic</note>
    </ligand>
</feature>
<feature type="binding site" evidence="12">
    <location>
        <begin position="236"/>
        <end position="237"/>
    </location>
    <ligand>
        <name>ATP</name>
        <dbReference type="ChEBI" id="CHEBI:30616"/>
    </ligand>
</feature>
<comment type="cofactor">
    <cofactor evidence="13">
        <name>Mg(2+)</name>
        <dbReference type="ChEBI" id="CHEBI:18420"/>
    </cofactor>
    <text evidence="13">Binds 2 magnesium ions. Also active with manganese.</text>
</comment>
<dbReference type="Proteomes" id="UP000242146">
    <property type="component" value="Unassembled WGS sequence"/>
</dbReference>
<dbReference type="FunFam" id="1.10.1410.10:FF:000001">
    <property type="entry name" value="Putative poly(A) polymerase gamma"/>
    <property type="match status" value="1"/>
</dbReference>
<evidence type="ECO:0000256" key="8">
    <source>
        <dbReference type="ARBA" id="ARBA00022840"/>
    </source>
</evidence>
<proteinExistence type="inferred from homology"/>
<dbReference type="CDD" id="cd05402">
    <property type="entry name" value="NT_PAP_TUTase"/>
    <property type="match status" value="1"/>
</dbReference>
<evidence type="ECO:0000259" key="16">
    <source>
        <dbReference type="Pfam" id="PF20750"/>
    </source>
</evidence>
<dbReference type="PANTHER" id="PTHR10682">
    <property type="entry name" value="POLY A POLYMERASE"/>
    <property type="match status" value="1"/>
</dbReference>
<evidence type="ECO:0000256" key="13">
    <source>
        <dbReference type="PIRSR" id="PIRSR018425-2"/>
    </source>
</evidence>
<evidence type="ECO:0000313" key="17">
    <source>
        <dbReference type="EMBL" id="ORX53655.1"/>
    </source>
</evidence>
<evidence type="ECO:0000256" key="2">
    <source>
        <dbReference type="ARBA" id="ARBA00004123"/>
    </source>
</evidence>
<dbReference type="PANTHER" id="PTHR10682:SF10">
    <property type="entry name" value="POLYNUCLEOTIDE ADENYLYLTRANSFERASE"/>
    <property type="match status" value="1"/>
</dbReference>
<feature type="binding site" evidence="12">
    <location>
        <begin position="103"/>
        <end position="105"/>
    </location>
    <ligand>
        <name>ATP</name>
        <dbReference type="ChEBI" id="CHEBI:30616"/>
    </ligand>
</feature>
<dbReference type="GO" id="GO:1990817">
    <property type="term" value="F:poly(A) RNA polymerase activity"/>
    <property type="evidence" value="ECO:0007669"/>
    <property type="project" value="UniProtKB-UniRule"/>
</dbReference>
<keyword evidence="9 13" id="KW-0460">Magnesium</keyword>
<dbReference type="EMBL" id="MCGT01000015">
    <property type="protein sequence ID" value="ORX53655.1"/>
    <property type="molecule type" value="Genomic_DNA"/>
</dbReference>
<feature type="domain" description="Poly(A) polymerase central" evidence="15">
    <location>
        <begin position="209"/>
        <end position="354"/>
    </location>
</feature>
<keyword evidence="5 11" id="KW-0808">Transferase</keyword>
<dbReference type="Gene3D" id="1.10.1410.10">
    <property type="match status" value="1"/>
</dbReference>
<evidence type="ECO:0000256" key="6">
    <source>
        <dbReference type="ARBA" id="ARBA00022723"/>
    </source>
</evidence>
<dbReference type="Gene3D" id="3.30.460.10">
    <property type="entry name" value="Beta Polymerase, domain 2"/>
    <property type="match status" value="1"/>
</dbReference>
<feature type="domain" description="Poly(A) polymerase nucleotidyltransferase" evidence="16">
    <location>
        <begin position="11"/>
        <end position="204"/>
    </location>
</feature>